<dbReference type="AlphaFoldDB" id="A0A0K1W1Z6"/>
<dbReference type="KEGG" id="sll:SLITO_v1c07090"/>
<dbReference type="Proteomes" id="UP000067476">
    <property type="component" value="Chromosome"/>
</dbReference>
<sequence length="237" mass="25110">MKKLLSILAATGIVATTGITVISCGTSEEKTIINNIDDITLKVEESKTIEVTVINPIDDASISVISSDTTIVTGKSSLEKDTKKEGKFNVIVTALKEGTAKLTVKYGDAAKDFTVKVTSNGETPQKEDLNNVIKVKDLGVYEGVGDLPTIDEVLKQVNTKNSDLNLSSDDVEFDGNPTASQAKLKAKTTSTNYTGNATLTQTYSKTKATTIGAVGDKEIQMGEKIDPISVTVANSKS</sequence>
<dbReference type="Gene3D" id="2.60.40.1080">
    <property type="match status" value="1"/>
</dbReference>
<gene>
    <name evidence="1" type="ORF">SLITO_v1c07090</name>
</gene>
<reference evidence="1 2" key="1">
    <citation type="journal article" date="2015" name="Genome Announc.">
        <title>Complete Genome Sequence of Spiroplasma litorale TN-1T (DSM 21781), a Bacterium Isolated from a Green-Eyed Horsefly (Tabanus nigrovittatus).</title>
        <authorList>
            <person name="Lo W.S."/>
            <person name="Lai Y.C."/>
            <person name="Lien Y.W."/>
            <person name="Wang T.H."/>
            <person name="Kuo C.H."/>
        </authorList>
    </citation>
    <scope>NUCLEOTIDE SEQUENCE [LARGE SCALE GENOMIC DNA]</scope>
    <source>
        <strain evidence="1 2">TN-1</strain>
    </source>
</reference>
<proteinExistence type="predicted"/>
<evidence type="ECO:0008006" key="3">
    <source>
        <dbReference type="Google" id="ProtNLM"/>
    </source>
</evidence>
<evidence type="ECO:0000313" key="1">
    <source>
        <dbReference type="EMBL" id="AKX34334.1"/>
    </source>
</evidence>
<dbReference type="InterPro" id="IPR054816">
    <property type="entry name" value="Lipoprotein_mollicutes-type_CS"/>
</dbReference>
<protein>
    <recommendedName>
        <fullName evidence="3">Lipoprotein</fullName>
    </recommendedName>
</protein>
<dbReference type="NCBIfam" id="NF038029">
    <property type="entry name" value="LP_plasma"/>
    <property type="match status" value="1"/>
</dbReference>
<keyword evidence="2" id="KW-1185">Reference proteome</keyword>
<dbReference type="OrthoDB" id="388967at2"/>
<name>A0A0K1W1Z6_9MOLU</name>
<evidence type="ECO:0000313" key="2">
    <source>
        <dbReference type="Proteomes" id="UP000067476"/>
    </source>
</evidence>
<organism evidence="1 2">
    <name type="scientific">Spiroplasma litorale</name>
    <dbReference type="NCBI Taxonomy" id="216942"/>
    <lineage>
        <taxon>Bacteria</taxon>
        <taxon>Bacillati</taxon>
        <taxon>Mycoplasmatota</taxon>
        <taxon>Mollicutes</taxon>
        <taxon>Entomoplasmatales</taxon>
        <taxon>Spiroplasmataceae</taxon>
        <taxon>Spiroplasma</taxon>
    </lineage>
</organism>
<dbReference type="EMBL" id="CP012357">
    <property type="protein sequence ID" value="AKX34334.1"/>
    <property type="molecule type" value="Genomic_DNA"/>
</dbReference>
<dbReference type="RefSeq" id="WP_075058425.1">
    <property type="nucleotide sequence ID" value="NZ_CP012357.1"/>
</dbReference>
<accession>A0A0K1W1Z6</accession>
<dbReference type="PATRIC" id="fig|216942.3.peg.719"/>
<dbReference type="PROSITE" id="PS51257">
    <property type="entry name" value="PROKAR_LIPOPROTEIN"/>
    <property type="match status" value="1"/>
</dbReference>